<gene>
    <name evidence="1" type="ORF">APZ42_033193</name>
</gene>
<evidence type="ECO:0000313" key="1">
    <source>
        <dbReference type="EMBL" id="KZS03962.1"/>
    </source>
</evidence>
<dbReference type="AlphaFoldDB" id="A0A164LBE1"/>
<proteinExistence type="predicted"/>
<name>A0A164LBE1_9CRUS</name>
<sequence length="61" mass="6901">MSKTGFLEQPIIESDALVFQYCVLRKLKIKLGSDLPACFGFNFDSKENHAVFLHHTLFPGT</sequence>
<evidence type="ECO:0000313" key="2">
    <source>
        <dbReference type="Proteomes" id="UP000076858"/>
    </source>
</evidence>
<comment type="caution">
    <text evidence="1">The sequence shown here is derived from an EMBL/GenBank/DDBJ whole genome shotgun (WGS) entry which is preliminary data.</text>
</comment>
<reference evidence="1 2" key="1">
    <citation type="submission" date="2016-03" db="EMBL/GenBank/DDBJ databases">
        <title>EvidentialGene: Evidence-directed Construction of Genes on Genomes.</title>
        <authorList>
            <person name="Gilbert D.G."/>
            <person name="Choi J.-H."/>
            <person name="Mockaitis K."/>
            <person name="Colbourne J."/>
            <person name="Pfrender M."/>
        </authorList>
    </citation>
    <scope>NUCLEOTIDE SEQUENCE [LARGE SCALE GENOMIC DNA]</scope>
    <source>
        <strain evidence="1 2">Xinb3</strain>
        <tissue evidence="1">Complete organism</tissue>
    </source>
</reference>
<protein>
    <submittedName>
        <fullName evidence="1">Uncharacterized protein</fullName>
    </submittedName>
</protein>
<accession>A0A164LBE1</accession>
<dbReference type="Proteomes" id="UP000076858">
    <property type="component" value="Unassembled WGS sequence"/>
</dbReference>
<keyword evidence="2" id="KW-1185">Reference proteome</keyword>
<organism evidence="1 2">
    <name type="scientific">Daphnia magna</name>
    <dbReference type="NCBI Taxonomy" id="35525"/>
    <lineage>
        <taxon>Eukaryota</taxon>
        <taxon>Metazoa</taxon>
        <taxon>Ecdysozoa</taxon>
        <taxon>Arthropoda</taxon>
        <taxon>Crustacea</taxon>
        <taxon>Branchiopoda</taxon>
        <taxon>Diplostraca</taxon>
        <taxon>Cladocera</taxon>
        <taxon>Anomopoda</taxon>
        <taxon>Daphniidae</taxon>
        <taxon>Daphnia</taxon>
    </lineage>
</organism>
<dbReference type="EMBL" id="LRGB01003153">
    <property type="protein sequence ID" value="KZS03962.1"/>
    <property type="molecule type" value="Genomic_DNA"/>
</dbReference>